<dbReference type="Gene3D" id="3.40.960.10">
    <property type="entry name" value="VSR Endonuclease"/>
    <property type="match status" value="1"/>
</dbReference>
<name>A0ABP8HGF0_9BACT</name>
<organism evidence="2 3">
    <name type="scientific">Flaviaesturariibacter amylovorans</name>
    <dbReference type="NCBI Taxonomy" id="1084520"/>
    <lineage>
        <taxon>Bacteria</taxon>
        <taxon>Pseudomonadati</taxon>
        <taxon>Bacteroidota</taxon>
        <taxon>Chitinophagia</taxon>
        <taxon>Chitinophagales</taxon>
        <taxon>Chitinophagaceae</taxon>
        <taxon>Flaviaestuariibacter</taxon>
    </lineage>
</organism>
<reference evidence="3" key="1">
    <citation type="journal article" date="2019" name="Int. J. Syst. Evol. Microbiol.">
        <title>The Global Catalogue of Microorganisms (GCM) 10K type strain sequencing project: providing services to taxonomists for standard genome sequencing and annotation.</title>
        <authorList>
            <consortium name="The Broad Institute Genomics Platform"/>
            <consortium name="The Broad Institute Genome Sequencing Center for Infectious Disease"/>
            <person name="Wu L."/>
            <person name="Ma J."/>
        </authorList>
    </citation>
    <scope>NUCLEOTIDE SEQUENCE [LARGE SCALE GENOMIC DNA]</scope>
    <source>
        <strain evidence="3">JCM 17919</strain>
    </source>
</reference>
<evidence type="ECO:0000259" key="1">
    <source>
        <dbReference type="Pfam" id="PF04480"/>
    </source>
</evidence>
<sequence length="89" mass="10381">MKGKRLAGYKFRRQHVIGNYIVDFVCLKRKLIVEVDGDIHLAPSQQRYDEDRTEFLEANGFRVIRFWNDAVLERLDAVLDTILETLNAG</sequence>
<gene>
    <name evidence="2" type="ORF">GCM10023184_35830</name>
</gene>
<feature type="domain" description="DUF559" evidence="1">
    <location>
        <begin position="2"/>
        <end position="86"/>
    </location>
</feature>
<proteinExistence type="predicted"/>
<dbReference type="PANTHER" id="PTHR38590">
    <property type="entry name" value="BLL0828 PROTEIN"/>
    <property type="match status" value="1"/>
</dbReference>
<keyword evidence="3" id="KW-1185">Reference proteome</keyword>
<dbReference type="Proteomes" id="UP001501725">
    <property type="component" value="Unassembled WGS sequence"/>
</dbReference>
<dbReference type="InterPro" id="IPR007569">
    <property type="entry name" value="DUF559"/>
</dbReference>
<dbReference type="Pfam" id="PF04480">
    <property type="entry name" value="DUF559"/>
    <property type="match status" value="1"/>
</dbReference>
<dbReference type="CDD" id="cd01038">
    <property type="entry name" value="Endonuclease_DUF559"/>
    <property type="match status" value="1"/>
</dbReference>
<dbReference type="SUPFAM" id="SSF52980">
    <property type="entry name" value="Restriction endonuclease-like"/>
    <property type="match status" value="1"/>
</dbReference>
<dbReference type="PANTHER" id="PTHR38590:SF1">
    <property type="entry name" value="BLL0828 PROTEIN"/>
    <property type="match status" value="1"/>
</dbReference>
<accession>A0ABP8HGF0</accession>
<evidence type="ECO:0000313" key="2">
    <source>
        <dbReference type="EMBL" id="GAA4339000.1"/>
    </source>
</evidence>
<comment type="caution">
    <text evidence="2">The sequence shown here is derived from an EMBL/GenBank/DDBJ whole genome shotgun (WGS) entry which is preliminary data.</text>
</comment>
<dbReference type="EMBL" id="BAABGY010000011">
    <property type="protein sequence ID" value="GAA4339000.1"/>
    <property type="molecule type" value="Genomic_DNA"/>
</dbReference>
<evidence type="ECO:0000313" key="3">
    <source>
        <dbReference type="Proteomes" id="UP001501725"/>
    </source>
</evidence>
<protein>
    <recommendedName>
        <fullName evidence="1">DUF559 domain-containing protein</fullName>
    </recommendedName>
</protein>
<dbReference type="InterPro" id="IPR011335">
    <property type="entry name" value="Restrct_endonuc-II-like"/>
</dbReference>
<dbReference type="InterPro" id="IPR047216">
    <property type="entry name" value="Endonuclease_DUF559_bact"/>
</dbReference>